<accession>A0ABD3FB12</accession>
<name>A0ABD3FB12_9STRA</name>
<dbReference type="EMBL" id="JBIMZQ010000032">
    <property type="protein sequence ID" value="KAL3662209.1"/>
    <property type="molecule type" value="Genomic_DNA"/>
</dbReference>
<gene>
    <name evidence="1" type="ORF">V7S43_012540</name>
</gene>
<dbReference type="Proteomes" id="UP001632037">
    <property type="component" value="Unassembled WGS sequence"/>
</dbReference>
<sequence length="323" mass="36167">MRSACSSVCSQVVARCSGERRGRFHEFRETVRRTGDGNARRSQFYPLLPADESVKTQQDHVNSFVGITGSFGYDPDLVMVSVQEELMTSQVFLPLHSRRAQQLFQDVLLTDSELTPQLSNKSLPERLRELQRLNLIGIQQAKRGTQFHLIRVAIASNLPNEAEEVKLTLTKDGSTLQVLGTDFVSVSLVEIKGITLHSTISHSFSLQFEEETGDNNEEIAPLSTRDIFVAESGEALNCWVVALTCGVNAFQQQLSVQPKCFPDDKEAGLVWQAVRLRIFELSGVVGMPTAIENVLRTIPDQDLEQSEALRYRLKFLQCSTTYD</sequence>
<proteinExistence type="predicted"/>
<comment type="caution">
    <text evidence="1">The sequence shown here is derived from an EMBL/GenBank/DDBJ whole genome shotgun (WGS) entry which is preliminary data.</text>
</comment>
<evidence type="ECO:0008006" key="3">
    <source>
        <dbReference type="Google" id="ProtNLM"/>
    </source>
</evidence>
<evidence type="ECO:0000313" key="1">
    <source>
        <dbReference type="EMBL" id="KAL3662209.1"/>
    </source>
</evidence>
<reference evidence="1 2" key="1">
    <citation type="submission" date="2024-09" db="EMBL/GenBank/DDBJ databases">
        <title>Genome sequencing and assembly of Phytophthora oleae, isolate VK10A, causative agent of rot of olive drupes.</title>
        <authorList>
            <person name="Conti Taguali S."/>
            <person name="Riolo M."/>
            <person name="La Spada F."/>
            <person name="Cacciola S.O."/>
            <person name="Dionisio G."/>
        </authorList>
    </citation>
    <scope>NUCLEOTIDE SEQUENCE [LARGE SCALE GENOMIC DNA]</scope>
    <source>
        <strain evidence="1 2">VK10A</strain>
    </source>
</reference>
<organism evidence="1 2">
    <name type="scientific">Phytophthora oleae</name>
    <dbReference type="NCBI Taxonomy" id="2107226"/>
    <lineage>
        <taxon>Eukaryota</taxon>
        <taxon>Sar</taxon>
        <taxon>Stramenopiles</taxon>
        <taxon>Oomycota</taxon>
        <taxon>Peronosporomycetes</taxon>
        <taxon>Peronosporales</taxon>
        <taxon>Peronosporaceae</taxon>
        <taxon>Phytophthora</taxon>
    </lineage>
</organism>
<evidence type="ECO:0000313" key="2">
    <source>
        <dbReference type="Proteomes" id="UP001632037"/>
    </source>
</evidence>
<dbReference type="AlphaFoldDB" id="A0ABD3FB12"/>
<keyword evidence="2" id="KW-1185">Reference proteome</keyword>
<protein>
    <recommendedName>
        <fullName evidence="3">PH domain-containing protein</fullName>
    </recommendedName>
</protein>